<dbReference type="Proteomes" id="UP000499080">
    <property type="component" value="Unassembled WGS sequence"/>
</dbReference>
<evidence type="ECO:0000313" key="2">
    <source>
        <dbReference type="EMBL" id="GBM34469.1"/>
    </source>
</evidence>
<feature type="compositionally biased region" description="Polar residues" evidence="1">
    <location>
        <begin position="42"/>
        <end position="72"/>
    </location>
</feature>
<reference evidence="2 3" key="1">
    <citation type="journal article" date="2019" name="Sci. Rep.">
        <title>Orb-weaving spider Araneus ventricosus genome elucidates the spidroin gene catalogue.</title>
        <authorList>
            <person name="Kono N."/>
            <person name="Nakamura H."/>
            <person name="Ohtoshi R."/>
            <person name="Moran D.A.P."/>
            <person name="Shinohara A."/>
            <person name="Yoshida Y."/>
            <person name="Fujiwara M."/>
            <person name="Mori M."/>
            <person name="Tomita M."/>
            <person name="Arakawa K."/>
        </authorList>
    </citation>
    <scope>NUCLEOTIDE SEQUENCE [LARGE SCALE GENOMIC DNA]</scope>
</reference>
<dbReference type="AlphaFoldDB" id="A0A4Y2F1S7"/>
<feature type="region of interest" description="Disordered" evidence="1">
    <location>
        <begin position="1"/>
        <end position="94"/>
    </location>
</feature>
<sequence>MCGENSPTSRVTEDDPTSRITENDPTSRIPENDPTSRIPENYPTSWITENDTSFSNIPENTKHSSASISLQARTADKTPKRDSKHVHTPKAIPVDQHTHCLSVIRARSIYSLPDRP</sequence>
<keyword evidence="3" id="KW-1185">Reference proteome</keyword>
<accession>A0A4Y2F1S7</accession>
<evidence type="ECO:0000256" key="1">
    <source>
        <dbReference type="SAM" id="MobiDB-lite"/>
    </source>
</evidence>
<comment type="caution">
    <text evidence="2">The sequence shown here is derived from an EMBL/GenBank/DDBJ whole genome shotgun (WGS) entry which is preliminary data.</text>
</comment>
<name>A0A4Y2F1S7_ARAVE</name>
<gene>
    <name evidence="2" type="ORF">AVEN_106710_1</name>
</gene>
<dbReference type="EMBL" id="BGPR01000761">
    <property type="protein sequence ID" value="GBM34469.1"/>
    <property type="molecule type" value="Genomic_DNA"/>
</dbReference>
<organism evidence="2 3">
    <name type="scientific">Araneus ventricosus</name>
    <name type="common">Orbweaver spider</name>
    <name type="synonym">Epeira ventricosa</name>
    <dbReference type="NCBI Taxonomy" id="182803"/>
    <lineage>
        <taxon>Eukaryota</taxon>
        <taxon>Metazoa</taxon>
        <taxon>Ecdysozoa</taxon>
        <taxon>Arthropoda</taxon>
        <taxon>Chelicerata</taxon>
        <taxon>Arachnida</taxon>
        <taxon>Araneae</taxon>
        <taxon>Araneomorphae</taxon>
        <taxon>Entelegynae</taxon>
        <taxon>Araneoidea</taxon>
        <taxon>Araneidae</taxon>
        <taxon>Araneus</taxon>
    </lineage>
</organism>
<protein>
    <submittedName>
        <fullName evidence="2">Uncharacterized protein</fullName>
    </submittedName>
</protein>
<proteinExistence type="predicted"/>
<feature type="compositionally biased region" description="Polar residues" evidence="1">
    <location>
        <begin position="1"/>
        <end position="10"/>
    </location>
</feature>
<evidence type="ECO:0000313" key="3">
    <source>
        <dbReference type="Proteomes" id="UP000499080"/>
    </source>
</evidence>